<dbReference type="InterPro" id="IPR036388">
    <property type="entry name" value="WH-like_DNA-bd_sf"/>
</dbReference>
<dbReference type="InterPro" id="IPR036390">
    <property type="entry name" value="WH_DNA-bd_sf"/>
</dbReference>
<reference evidence="4 5" key="1">
    <citation type="submission" date="2017-05" db="EMBL/GenBank/DDBJ databases">
        <authorList>
            <person name="Varghese N."/>
            <person name="Submissions S."/>
        </authorList>
    </citation>
    <scope>NUCLEOTIDE SEQUENCE [LARGE SCALE GENOMIC DNA]</scope>
    <source>
        <strain evidence="4 5">DSM 45474</strain>
    </source>
</reference>
<dbReference type="SUPFAM" id="SSF46785">
    <property type="entry name" value="Winged helix' DNA-binding domain"/>
    <property type="match status" value="1"/>
</dbReference>
<dbReference type="GO" id="GO:0006355">
    <property type="term" value="P:regulation of DNA-templated transcription"/>
    <property type="evidence" value="ECO:0007669"/>
    <property type="project" value="InterPro"/>
</dbReference>
<keyword evidence="1" id="KW-0238">DNA-binding</keyword>
<feature type="domain" description="HTH crp-type" evidence="3">
    <location>
        <begin position="57"/>
        <end position="104"/>
    </location>
</feature>
<protein>
    <submittedName>
        <fullName evidence="4">Crp-like helix-turn-helix domain-containing protein</fullName>
    </submittedName>
</protein>
<dbReference type="Pfam" id="PF13545">
    <property type="entry name" value="HTH_Crp_2"/>
    <property type="match status" value="1"/>
</dbReference>
<evidence type="ECO:0000313" key="4">
    <source>
        <dbReference type="EMBL" id="SMO54463.1"/>
    </source>
</evidence>
<accession>A0A521C4Z0</accession>
<evidence type="ECO:0000259" key="3">
    <source>
        <dbReference type="Pfam" id="PF13545"/>
    </source>
</evidence>
<sequence length="301" mass="34449">MAENNSFPFPTYSGLLTPEHRKNIGPALWEFLWCISKTTKERAGDGEKQGIVLGGKPIKHSEIAEDLGVSAITVQRNMNRLKKYGYIETKRAPYGEIITVRNSKKFRYIKNDNSKRDTSNVITPDTSEMIDPETSQTTDLSQTTTPDTSHMSERSIKNDICNKDIQDKQSNDWLIDRDPTPEEQDCIEIEKHYLNRKGNPGFNVSTKEYQSILTLVREGIPKADILAGIDSAFDYKEKKKEDINSFAYCAKVARRLYQQKMKRSESHATHGNVHGRNQKKDQLDPARYTKYFPGLKRVPKV</sequence>
<evidence type="ECO:0000256" key="1">
    <source>
        <dbReference type="ARBA" id="ARBA00023125"/>
    </source>
</evidence>
<evidence type="ECO:0000256" key="2">
    <source>
        <dbReference type="SAM" id="MobiDB-lite"/>
    </source>
</evidence>
<dbReference type="EMBL" id="FXTI01000003">
    <property type="protein sequence ID" value="SMO54463.1"/>
    <property type="molecule type" value="Genomic_DNA"/>
</dbReference>
<dbReference type="InterPro" id="IPR011991">
    <property type="entry name" value="ArsR-like_HTH"/>
</dbReference>
<dbReference type="OrthoDB" id="1821976at2"/>
<dbReference type="GO" id="GO:0003677">
    <property type="term" value="F:DNA binding"/>
    <property type="evidence" value="ECO:0007669"/>
    <property type="project" value="UniProtKB-KW"/>
</dbReference>
<feature type="compositionally biased region" description="Low complexity" evidence="2">
    <location>
        <begin position="134"/>
        <end position="149"/>
    </location>
</feature>
<dbReference type="AlphaFoldDB" id="A0A521C4Z0"/>
<proteinExistence type="predicted"/>
<name>A0A521C4Z0_9BACL</name>
<gene>
    <name evidence="4" type="ORF">SAMN06264849_103132</name>
</gene>
<evidence type="ECO:0000313" key="5">
    <source>
        <dbReference type="Proteomes" id="UP000315636"/>
    </source>
</evidence>
<feature type="region of interest" description="Disordered" evidence="2">
    <location>
        <begin position="117"/>
        <end position="153"/>
    </location>
</feature>
<dbReference type="CDD" id="cd00090">
    <property type="entry name" value="HTH_ARSR"/>
    <property type="match status" value="1"/>
</dbReference>
<dbReference type="Proteomes" id="UP000315636">
    <property type="component" value="Unassembled WGS sequence"/>
</dbReference>
<keyword evidence="5" id="KW-1185">Reference proteome</keyword>
<dbReference type="InterPro" id="IPR012318">
    <property type="entry name" value="HTH_CRP"/>
</dbReference>
<dbReference type="RefSeq" id="WP_142504892.1">
    <property type="nucleotide sequence ID" value="NZ_FXTI01000003.1"/>
</dbReference>
<dbReference type="Gene3D" id="1.10.10.10">
    <property type="entry name" value="Winged helix-like DNA-binding domain superfamily/Winged helix DNA-binding domain"/>
    <property type="match status" value="1"/>
</dbReference>
<organism evidence="4 5">
    <name type="scientific">Melghirimyces algeriensis</name>
    <dbReference type="NCBI Taxonomy" id="910412"/>
    <lineage>
        <taxon>Bacteria</taxon>
        <taxon>Bacillati</taxon>
        <taxon>Bacillota</taxon>
        <taxon>Bacilli</taxon>
        <taxon>Bacillales</taxon>
        <taxon>Thermoactinomycetaceae</taxon>
        <taxon>Melghirimyces</taxon>
    </lineage>
</organism>
<feature type="region of interest" description="Disordered" evidence="2">
    <location>
        <begin position="261"/>
        <end position="301"/>
    </location>
</feature>